<dbReference type="SUPFAM" id="SSF46785">
    <property type="entry name" value="Winged helix' DNA-binding domain"/>
    <property type="match status" value="1"/>
</dbReference>
<dbReference type="AlphaFoldDB" id="A0A1H5VLB2"/>
<dbReference type="InterPro" id="IPR036390">
    <property type="entry name" value="WH_DNA-bd_sf"/>
</dbReference>
<accession>A0A1H5VLB2</accession>
<gene>
    <name evidence="6" type="ORF">SAMN04488115_102339</name>
</gene>
<keyword evidence="2" id="KW-0238">DNA-binding</keyword>
<keyword evidence="3" id="KW-0804">Transcription</keyword>
<name>A0A1H5VLB2_9HYPH</name>
<dbReference type="SUPFAM" id="SSF48008">
    <property type="entry name" value="GntR ligand-binding domain-like"/>
    <property type="match status" value="1"/>
</dbReference>
<dbReference type="InterPro" id="IPR000524">
    <property type="entry name" value="Tscrpt_reg_HTH_GntR"/>
</dbReference>
<dbReference type="SMART" id="SM00895">
    <property type="entry name" value="FCD"/>
    <property type="match status" value="1"/>
</dbReference>
<dbReference type="GO" id="GO:0003677">
    <property type="term" value="F:DNA binding"/>
    <property type="evidence" value="ECO:0007669"/>
    <property type="project" value="UniProtKB-KW"/>
</dbReference>
<dbReference type="EMBL" id="FNUY01000002">
    <property type="protein sequence ID" value="SEF87806.1"/>
    <property type="molecule type" value="Genomic_DNA"/>
</dbReference>
<dbReference type="Gene3D" id="1.10.10.10">
    <property type="entry name" value="Winged helix-like DNA-binding domain superfamily/Winged helix DNA-binding domain"/>
    <property type="match status" value="1"/>
</dbReference>
<dbReference type="Pfam" id="PF00392">
    <property type="entry name" value="GntR"/>
    <property type="match status" value="1"/>
</dbReference>
<evidence type="ECO:0000256" key="2">
    <source>
        <dbReference type="ARBA" id="ARBA00023125"/>
    </source>
</evidence>
<dbReference type="InterPro" id="IPR008920">
    <property type="entry name" value="TF_FadR/GntR_C"/>
</dbReference>
<evidence type="ECO:0000256" key="4">
    <source>
        <dbReference type="SAM" id="MobiDB-lite"/>
    </source>
</evidence>
<feature type="domain" description="HTH gntR-type" evidence="5">
    <location>
        <begin position="41"/>
        <end position="108"/>
    </location>
</feature>
<dbReference type="RefSeq" id="WP_103871576.1">
    <property type="nucleotide sequence ID" value="NZ_FNUY01000002.1"/>
</dbReference>
<evidence type="ECO:0000256" key="3">
    <source>
        <dbReference type="ARBA" id="ARBA00023163"/>
    </source>
</evidence>
<evidence type="ECO:0000256" key="1">
    <source>
        <dbReference type="ARBA" id="ARBA00023015"/>
    </source>
</evidence>
<dbReference type="InterPro" id="IPR011711">
    <property type="entry name" value="GntR_C"/>
</dbReference>
<organism evidence="6 7">
    <name type="scientific">Bosea lathyri</name>
    <dbReference type="NCBI Taxonomy" id="1036778"/>
    <lineage>
        <taxon>Bacteria</taxon>
        <taxon>Pseudomonadati</taxon>
        <taxon>Pseudomonadota</taxon>
        <taxon>Alphaproteobacteria</taxon>
        <taxon>Hyphomicrobiales</taxon>
        <taxon>Boseaceae</taxon>
        <taxon>Bosea</taxon>
    </lineage>
</organism>
<dbReference type="PANTHER" id="PTHR43537">
    <property type="entry name" value="TRANSCRIPTIONAL REGULATOR, GNTR FAMILY"/>
    <property type="match status" value="1"/>
</dbReference>
<dbReference type="Proteomes" id="UP000236743">
    <property type="component" value="Unassembled WGS sequence"/>
</dbReference>
<feature type="compositionally biased region" description="Pro residues" evidence="4">
    <location>
        <begin position="1"/>
        <end position="17"/>
    </location>
</feature>
<keyword evidence="1" id="KW-0805">Transcription regulation</keyword>
<evidence type="ECO:0000259" key="5">
    <source>
        <dbReference type="PROSITE" id="PS50949"/>
    </source>
</evidence>
<dbReference type="SMART" id="SM00345">
    <property type="entry name" value="HTH_GNTR"/>
    <property type="match status" value="1"/>
</dbReference>
<evidence type="ECO:0000313" key="6">
    <source>
        <dbReference type="EMBL" id="SEF87806.1"/>
    </source>
</evidence>
<keyword evidence="7" id="KW-1185">Reference proteome</keyword>
<proteinExistence type="predicted"/>
<dbReference type="PROSITE" id="PS50949">
    <property type="entry name" value="HTH_GNTR"/>
    <property type="match status" value="1"/>
</dbReference>
<dbReference type="Pfam" id="PF07729">
    <property type="entry name" value="FCD"/>
    <property type="match status" value="1"/>
</dbReference>
<dbReference type="GO" id="GO:0003700">
    <property type="term" value="F:DNA-binding transcription factor activity"/>
    <property type="evidence" value="ECO:0007669"/>
    <property type="project" value="InterPro"/>
</dbReference>
<evidence type="ECO:0000313" key="7">
    <source>
        <dbReference type="Proteomes" id="UP000236743"/>
    </source>
</evidence>
<dbReference type="OrthoDB" id="9815654at2"/>
<dbReference type="PANTHER" id="PTHR43537:SF39">
    <property type="entry name" value="HTH-TYPE TRANSCRIPTIONAL REGULATOR MCBR"/>
    <property type="match status" value="1"/>
</dbReference>
<reference evidence="6 7" key="1">
    <citation type="submission" date="2016-10" db="EMBL/GenBank/DDBJ databases">
        <authorList>
            <person name="de Groot N.N."/>
        </authorList>
    </citation>
    <scope>NUCLEOTIDE SEQUENCE [LARGE SCALE GENOMIC DNA]</scope>
    <source>
        <strain evidence="6 7">DSM 26656</strain>
    </source>
</reference>
<feature type="region of interest" description="Disordered" evidence="4">
    <location>
        <begin position="1"/>
        <end position="25"/>
    </location>
</feature>
<protein>
    <submittedName>
        <fullName evidence="6">Transcriptional regulator, GntR family</fullName>
    </submittedName>
</protein>
<dbReference type="Gene3D" id="1.20.120.530">
    <property type="entry name" value="GntR ligand-binding domain-like"/>
    <property type="match status" value="1"/>
</dbReference>
<sequence>MIAPVQPPPDRVSPPPEDAQDGVSAARDPWVLEEVGALTRETLGERVTAELRALLVAGRLAPGEKLSLRRVAEALGVSMMPVREAVSRLAADRALEVLPGRAVRVPMLTLGQFRELTRLRLVVEGFAAEEAARHATPEQIAQVAAHEAAFRRAATADPPDAAGAVAANRDLHFALYEAAGMPSLIEMIERLWLKAGPILNIDMRGEPRRLKGGSAMQAHAALLDALRRRDSAAARAALEADIAAAAAHIESVGRLAS</sequence>
<dbReference type="InterPro" id="IPR036388">
    <property type="entry name" value="WH-like_DNA-bd_sf"/>
</dbReference>